<feature type="region of interest" description="Disordered" evidence="1">
    <location>
        <begin position="19"/>
        <end position="43"/>
    </location>
</feature>
<keyword evidence="2" id="KW-0472">Membrane</keyword>
<evidence type="ECO:0000256" key="1">
    <source>
        <dbReference type="SAM" id="MobiDB-lite"/>
    </source>
</evidence>
<dbReference type="Proteomes" id="UP000623010">
    <property type="component" value="Unassembled WGS sequence"/>
</dbReference>
<keyword evidence="4" id="KW-1185">Reference proteome</keyword>
<protein>
    <submittedName>
        <fullName evidence="3">Uncharacterized protein</fullName>
    </submittedName>
</protein>
<proteinExistence type="predicted"/>
<evidence type="ECO:0000313" key="3">
    <source>
        <dbReference type="EMBL" id="GHA12364.1"/>
    </source>
</evidence>
<dbReference type="AlphaFoldDB" id="A0A918VM42"/>
<keyword evidence="2" id="KW-0812">Transmembrane</keyword>
<evidence type="ECO:0000256" key="2">
    <source>
        <dbReference type="SAM" id="Phobius"/>
    </source>
</evidence>
<comment type="caution">
    <text evidence="3">The sequence shown here is derived from an EMBL/GenBank/DDBJ whole genome shotgun (WGS) entry which is preliminary data.</text>
</comment>
<feature type="transmembrane region" description="Helical" evidence="2">
    <location>
        <begin position="118"/>
        <end position="138"/>
    </location>
</feature>
<feature type="compositionally biased region" description="Acidic residues" evidence="1">
    <location>
        <begin position="24"/>
        <end position="35"/>
    </location>
</feature>
<accession>A0A918VM42</accession>
<keyword evidence="2" id="KW-1133">Transmembrane helix</keyword>
<reference evidence="3" key="2">
    <citation type="submission" date="2020-09" db="EMBL/GenBank/DDBJ databases">
        <authorList>
            <person name="Sun Q."/>
            <person name="Ohkuma M."/>
        </authorList>
    </citation>
    <scope>NUCLEOTIDE SEQUENCE</scope>
    <source>
        <strain evidence="3">JCM 5016</strain>
    </source>
</reference>
<dbReference type="EMBL" id="BMWH01000034">
    <property type="protein sequence ID" value="GHA12364.1"/>
    <property type="molecule type" value="Genomic_DNA"/>
</dbReference>
<feature type="transmembrane region" description="Helical" evidence="2">
    <location>
        <begin position="91"/>
        <end position="112"/>
    </location>
</feature>
<sequence>MPGAREWWQRVRTVVRIPGPTAEAEVEQGEGEDPDPPSSSGMHSYDRLVRAAIERQEWADRMNGLDKQRTDDWIRLLQAQARESRLSLRHALMCCTGCVVAVLACVGGLLLVAGMLGITSPLVTGSLVATAMSFVTGLSMRMGRLVSECTSVPVQPPTLSADRRAVVPEQASGDHR</sequence>
<name>A0A918VM42_9ACTN</name>
<gene>
    <name evidence="3" type="ORF">GCM10010389_59130</name>
</gene>
<reference evidence="3" key="1">
    <citation type="journal article" date="2014" name="Int. J. Syst. Evol. Microbiol.">
        <title>Complete genome sequence of Corynebacterium casei LMG S-19264T (=DSM 44701T), isolated from a smear-ripened cheese.</title>
        <authorList>
            <consortium name="US DOE Joint Genome Institute (JGI-PGF)"/>
            <person name="Walter F."/>
            <person name="Albersmeier A."/>
            <person name="Kalinowski J."/>
            <person name="Ruckert C."/>
        </authorList>
    </citation>
    <scope>NUCLEOTIDE SEQUENCE</scope>
    <source>
        <strain evidence="3">JCM 5016</strain>
    </source>
</reference>
<organism evidence="3 4">
    <name type="scientific">Streptomyces echinoruber</name>
    <dbReference type="NCBI Taxonomy" id="68898"/>
    <lineage>
        <taxon>Bacteria</taxon>
        <taxon>Bacillati</taxon>
        <taxon>Actinomycetota</taxon>
        <taxon>Actinomycetes</taxon>
        <taxon>Kitasatosporales</taxon>
        <taxon>Streptomycetaceae</taxon>
        <taxon>Streptomyces</taxon>
    </lineage>
</organism>
<evidence type="ECO:0000313" key="4">
    <source>
        <dbReference type="Proteomes" id="UP000623010"/>
    </source>
</evidence>